<sequence>MAGIPPEFAPYFALLEVGALVQHGVEQQVRDEGGISFVQFQILAGLDESPDGSRTMTEIADQMVHSRSGLTYQAQKLEEAGYLTRGPAPGDERSTVATLTPAGREVLARVLPGHMAVVADILEPLSPPDAVELTRLLDLVRTRMRARPPRSAVRRSRK</sequence>
<comment type="caution">
    <text evidence="2">The sequence shown here is derived from an EMBL/GenBank/DDBJ whole genome shotgun (WGS) entry which is preliminary data.</text>
</comment>
<dbReference type="Gene3D" id="1.10.10.10">
    <property type="entry name" value="Winged helix-like DNA-binding domain superfamily/Winged helix DNA-binding domain"/>
    <property type="match status" value="1"/>
</dbReference>
<proteinExistence type="predicted"/>
<dbReference type="Pfam" id="PF12802">
    <property type="entry name" value="MarR_2"/>
    <property type="match status" value="1"/>
</dbReference>
<dbReference type="Proteomes" id="UP001197247">
    <property type="component" value="Unassembled WGS sequence"/>
</dbReference>
<evidence type="ECO:0000259" key="1">
    <source>
        <dbReference type="PROSITE" id="PS50995"/>
    </source>
</evidence>
<feature type="domain" description="HTH marR-type" evidence="1">
    <location>
        <begin position="1"/>
        <end position="145"/>
    </location>
</feature>
<dbReference type="SMART" id="SM00347">
    <property type="entry name" value="HTH_MARR"/>
    <property type="match status" value="1"/>
</dbReference>
<evidence type="ECO:0000313" key="2">
    <source>
        <dbReference type="EMBL" id="MBT0773125.1"/>
    </source>
</evidence>
<name>A0ABS5TQ41_9ACTN</name>
<dbReference type="PANTHER" id="PTHR33164">
    <property type="entry name" value="TRANSCRIPTIONAL REGULATOR, MARR FAMILY"/>
    <property type="match status" value="1"/>
</dbReference>
<dbReference type="InterPro" id="IPR036388">
    <property type="entry name" value="WH-like_DNA-bd_sf"/>
</dbReference>
<dbReference type="EMBL" id="JAHBAY010000015">
    <property type="protein sequence ID" value="MBT0773125.1"/>
    <property type="molecule type" value="Genomic_DNA"/>
</dbReference>
<dbReference type="RefSeq" id="WP_214159654.1">
    <property type="nucleotide sequence ID" value="NZ_JAHBAY010000015.1"/>
</dbReference>
<gene>
    <name evidence="2" type="ORF">KIH74_29545</name>
</gene>
<dbReference type="PANTHER" id="PTHR33164:SF99">
    <property type="entry name" value="MARR FAMILY REGULATORY PROTEIN"/>
    <property type="match status" value="1"/>
</dbReference>
<protein>
    <submittedName>
        <fullName evidence="2">MarR family transcriptional regulator</fullName>
    </submittedName>
</protein>
<keyword evidence="3" id="KW-1185">Reference proteome</keyword>
<dbReference type="SUPFAM" id="SSF46785">
    <property type="entry name" value="Winged helix' DNA-binding domain"/>
    <property type="match status" value="1"/>
</dbReference>
<dbReference type="InterPro" id="IPR000835">
    <property type="entry name" value="HTH_MarR-typ"/>
</dbReference>
<reference evidence="2 3" key="1">
    <citation type="submission" date="2021-05" db="EMBL/GenBank/DDBJ databases">
        <title>Kineosporia and Streptomyces sp. nov. two new marine actinobacteria isolated from Coral.</title>
        <authorList>
            <person name="Buangrab K."/>
            <person name="Sutthacheep M."/>
            <person name="Yeemin T."/>
            <person name="Harunari E."/>
            <person name="Igarashi Y."/>
            <person name="Kanchanasin P."/>
            <person name="Tanasupawat S."/>
            <person name="Phongsopitanun W."/>
        </authorList>
    </citation>
    <scope>NUCLEOTIDE SEQUENCE [LARGE SCALE GENOMIC DNA]</scope>
    <source>
        <strain evidence="2 3">J2-2</strain>
    </source>
</reference>
<dbReference type="InterPro" id="IPR039422">
    <property type="entry name" value="MarR/SlyA-like"/>
</dbReference>
<organism evidence="2 3">
    <name type="scientific">Kineosporia corallincola</name>
    <dbReference type="NCBI Taxonomy" id="2835133"/>
    <lineage>
        <taxon>Bacteria</taxon>
        <taxon>Bacillati</taxon>
        <taxon>Actinomycetota</taxon>
        <taxon>Actinomycetes</taxon>
        <taxon>Kineosporiales</taxon>
        <taxon>Kineosporiaceae</taxon>
        <taxon>Kineosporia</taxon>
    </lineage>
</organism>
<accession>A0ABS5TQ41</accession>
<evidence type="ECO:0000313" key="3">
    <source>
        <dbReference type="Proteomes" id="UP001197247"/>
    </source>
</evidence>
<dbReference type="PROSITE" id="PS50995">
    <property type="entry name" value="HTH_MARR_2"/>
    <property type="match status" value="1"/>
</dbReference>
<dbReference type="InterPro" id="IPR036390">
    <property type="entry name" value="WH_DNA-bd_sf"/>
</dbReference>